<dbReference type="InterPro" id="IPR036291">
    <property type="entry name" value="NAD(P)-bd_dom_sf"/>
</dbReference>
<proteinExistence type="predicted"/>
<evidence type="ECO:0000259" key="1">
    <source>
        <dbReference type="Pfam" id="PF01408"/>
    </source>
</evidence>
<dbReference type="InterPro" id="IPR055170">
    <property type="entry name" value="GFO_IDH_MocA-like_dom"/>
</dbReference>
<protein>
    <submittedName>
        <fullName evidence="3">Inositol 2-dehydrogenase</fullName>
    </submittedName>
</protein>
<name>A0ABQ1E0C8_9FIRM</name>
<dbReference type="EMBL" id="BLYJ01000018">
    <property type="protein sequence ID" value="GFO88414.1"/>
    <property type="molecule type" value="Genomic_DNA"/>
</dbReference>
<dbReference type="SUPFAM" id="SSF55347">
    <property type="entry name" value="Glyceraldehyde-3-phosphate dehydrogenase-like, C-terminal domain"/>
    <property type="match status" value="1"/>
</dbReference>
<dbReference type="Pfam" id="PF22725">
    <property type="entry name" value="GFO_IDH_MocA_C3"/>
    <property type="match status" value="1"/>
</dbReference>
<dbReference type="SUPFAM" id="SSF51735">
    <property type="entry name" value="NAD(P)-binding Rossmann-fold domains"/>
    <property type="match status" value="1"/>
</dbReference>
<dbReference type="RefSeq" id="WP_188885499.1">
    <property type="nucleotide sequence ID" value="NZ_BLYJ01000018.1"/>
</dbReference>
<organism evidence="3 4">
    <name type="scientific">Butyricicoccus faecihominis</name>
    <dbReference type="NCBI Taxonomy" id="1712515"/>
    <lineage>
        <taxon>Bacteria</taxon>
        <taxon>Bacillati</taxon>
        <taxon>Bacillota</taxon>
        <taxon>Clostridia</taxon>
        <taxon>Eubacteriales</taxon>
        <taxon>Butyricicoccaceae</taxon>
        <taxon>Butyricicoccus</taxon>
    </lineage>
</organism>
<feature type="domain" description="GFO/IDH/MocA-like oxidoreductase" evidence="2">
    <location>
        <begin position="135"/>
        <end position="251"/>
    </location>
</feature>
<evidence type="ECO:0000259" key="2">
    <source>
        <dbReference type="Pfam" id="PF22725"/>
    </source>
</evidence>
<reference evidence="3 4" key="1">
    <citation type="submission" date="2020-06" db="EMBL/GenBank/DDBJ databases">
        <title>Characterization of fructooligosaccharide metabolism and fructooligosaccharide-degrading enzymes in human commensal butyrate producers.</title>
        <authorList>
            <person name="Tanno H."/>
            <person name="Fujii T."/>
            <person name="Hirano K."/>
            <person name="Maeno S."/>
            <person name="Tonozuka T."/>
            <person name="Sakamoto M."/>
            <person name="Ohkuma M."/>
            <person name="Tochio T."/>
            <person name="Endo A."/>
        </authorList>
    </citation>
    <scope>NUCLEOTIDE SEQUENCE [LARGE SCALE GENOMIC DNA]</scope>
    <source>
        <strain evidence="3 4">JCM 31056</strain>
    </source>
</reference>
<dbReference type="Proteomes" id="UP000620147">
    <property type="component" value="Unassembled WGS sequence"/>
</dbReference>
<evidence type="ECO:0000313" key="3">
    <source>
        <dbReference type="EMBL" id="GFO88414.1"/>
    </source>
</evidence>
<dbReference type="Pfam" id="PF01408">
    <property type="entry name" value="GFO_IDH_MocA"/>
    <property type="match status" value="1"/>
</dbReference>
<sequence length="333" mass="36273">MEKKTISAGIIGAGGSIGQEHLKRLTKRIDGVAVTALYDINKEKTDALAAAYGAESMESVDALIASDKVDAIVITAWDGVHAEMTNKAIAAGKPVFCEKPLATTKADCAEIVRIEQAAGRNLVQVGFMRRYDPDYRKIKAILDSGELGKPLMAHCISRTPRIAAGFTNAMQVTNVLIHEIDQFRWLFGEELVRGQMLAARNTAFAADGLNDPQLALMWTESNILIDVECSVNSYYGYEIGMEIVCEKGTIRLPLPAEPIVRSRLKVGNEIIDNWAERFPKAYDNELQHWINHLRGIEPTAGPGSKDGFAACCIADAMIASQTSGKVAAVNFDM</sequence>
<gene>
    <name evidence="3" type="primary">iolG_3</name>
    <name evidence="3" type="ORF">BUFA31_15780</name>
</gene>
<dbReference type="InterPro" id="IPR000683">
    <property type="entry name" value="Gfo/Idh/MocA-like_OxRdtase_N"/>
</dbReference>
<dbReference type="PANTHER" id="PTHR43593:SF1">
    <property type="entry name" value="INOSITOL 2-DEHYDROGENASE"/>
    <property type="match status" value="1"/>
</dbReference>
<evidence type="ECO:0000313" key="4">
    <source>
        <dbReference type="Proteomes" id="UP000620147"/>
    </source>
</evidence>
<dbReference type="PANTHER" id="PTHR43593">
    <property type="match status" value="1"/>
</dbReference>
<keyword evidence="4" id="KW-1185">Reference proteome</keyword>
<feature type="domain" description="Gfo/Idh/MocA-like oxidoreductase N-terminal" evidence="1">
    <location>
        <begin position="7"/>
        <end position="127"/>
    </location>
</feature>
<accession>A0ABQ1E0C8</accession>
<dbReference type="Gene3D" id="3.40.50.720">
    <property type="entry name" value="NAD(P)-binding Rossmann-like Domain"/>
    <property type="match status" value="1"/>
</dbReference>
<dbReference type="InterPro" id="IPR050424">
    <property type="entry name" value="Gfo-Idh-MocA_inositol_DH"/>
</dbReference>
<dbReference type="Gene3D" id="3.30.360.10">
    <property type="entry name" value="Dihydrodipicolinate Reductase, domain 2"/>
    <property type="match status" value="1"/>
</dbReference>
<comment type="caution">
    <text evidence="3">The sequence shown here is derived from an EMBL/GenBank/DDBJ whole genome shotgun (WGS) entry which is preliminary data.</text>
</comment>